<evidence type="ECO:0000313" key="3">
    <source>
        <dbReference type="Proteomes" id="UP000614996"/>
    </source>
</evidence>
<feature type="transmembrane region" description="Helical" evidence="1">
    <location>
        <begin position="91"/>
        <end position="112"/>
    </location>
</feature>
<dbReference type="EMBL" id="BOPO01000006">
    <property type="protein sequence ID" value="GIL25450.1"/>
    <property type="molecule type" value="Genomic_DNA"/>
</dbReference>
<feature type="transmembrane region" description="Helical" evidence="1">
    <location>
        <begin position="6"/>
        <end position="32"/>
    </location>
</feature>
<comment type="caution">
    <text evidence="2">The sequence shown here is derived from an EMBL/GenBank/DDBJ whole genome shotgun (WGS) entry which is preliminary data.</text>
</comment>
<feature type="transmembrane region" description="Helical" evidence="1">
    <location>
        <begin position="118"/>
        <end position="136"/>
    </location>
</feature>
<accession>A0A8J4EIY3</accession>
<protein>
    <submittedName>
        <fullName evidence="2">Uncharacterized protein</fullName>
    </submittedName>
</protein>
<keyword evidence="1" id="KW-1133">Transmembrane helix</keyword>
<keyword evidence="1" id="KW-0812">Transmembrane</keyword>
<dbReference type="AlphaFoldDB" id="A0A8J4EIY3"/>
<dbReference type="Proteomes" id="UP000614996">
    <property type="component" value="Unassembled WGS sequence"/>
</dbReference>
<evidence type="ECO:0000313" key="2">
    <source>
        <dbReference type="EMBL" id="GIL25450.1"/>
    </source>
</evidence>
<feature type="transmembrane region" description="Helical" evidence="1">
    <location>
        <begin position="62"/>
        <end position="79"/>
    </location>
</feature>
<feature type="transmembrane region" description="Helical" evidence="1">
    <location>
        <begin position="39"/>
        <end position="56"/>
    </location>
</feature>
<reference evidence="3" key="1">
    <citation type="journal article" date="2021" name="Int. J. Syst. Evol. Microbiol.">
        <title>Actinocatenispora comari sp. nov., an endophytic actinomycete isolated from aerial parts of Comarum salesowianum.</title>
        <authorList>
            <person name="Oyunbileg N."/>
            <person name="Iizaka Y."/>
            <person name="Hamada M."/>
            <person name="Davaapurev B.O."/>
            <person name="Fukumoto A."/>
            <person name="Tsetseg B."/>
            <person name="Kato F."/>
            <person name="Tamura T."/>
            <person name="Batkhuu J."/>
            <person name="Anzai Y."/>
        </authorList>
    </citation>
    <scope>NUCLEOTIDE SEQUENCE [LARGE SCALE GENOMIC DNA]</scope>
    <source>
        <strain evidence="3">NUM-2625</strain>
    </source>
</reference>
<gene>
    <name evidence="2" type="ORF">NUM_07050</name>
</gene>
<dbReference type="RefSeq" id="WP_207123063.1">
    <property type="nucleotide sequence ID" value="NZ_BOPO01000006.1"/>
</dbReference>
<organism evidence="2 3">
    <name type="scientific">Actinocatenispora comari</name>
    <dbReference type="NCBI Taxonomy" id="2807577"/>
    <lineage>
        <taxon>Bacteria</taxon>
        <taxon>Bacillati</taxon>
        <taxon>Actinomycetota</taxon>
        <taxon>Actinomycetes</taxon>
        <taxon>Micromonosporales</taxon>
        <taxon>Micromonosporaceae</taxon>
        <taxon>Actinocatenispora</taxon>
    </lineage>
</organism>
<proteinExistence type="predicted"/>
<keyword evidence="3" id="KW-1185">Reference proteome</keyword>
<evidence type="ECO:0000256" key="1">
    <source>
        <dbReference type="SAM" id="Phobius"/>
    </source>
</evidence>
<keyword evidence="1" id="KW-0472">Membrane</keyword>
<sequence>MVAALVAGLLTLPGGAPIAPVIALLAVGCALVAPRWRQAGGLGVVLLVAAATVRALTGSPALPIWAALAVLLTCYVLALDRPPSWLPGSRVPVVAALAAAVLAELGAAVLGALTAGRAWPLIAGVLCAGLAVALAAPSGSGRDGPGGERRP</sequence>
<name>A0A8J4EIY3_9ACTN</name>